<keyword evidence="3" id="KW-0175">Coiled coil</keyword>
<dbReference type="Gene3D" id="3.30.70.1660">
    <property type="match status" value="2"/>
</dbReference>
<feature type="coiled-coil region" evidence="3">
    <location>
        <begin position="219"/>
        <end position="320"/>
    </location>
</feature>
<dbReference type="Pfam" id="PF00472">
    <property type="entry name" value="RF-1"/>
    <property type="match status" value="1"/>
</dbReference>
<keyword evidence="2" id="KW-0648">Protein biosynthesis</keyword>
<sequence length="587" mass="65381">MLAFTSAGPLTSRVSTAQPSRHSVFQLTPAHTAPALSAQFQARVPTAIAAALWIGQRRRVIRFARGSSSTQLHEGKVKSYNNEKGFGFIECDHTFRRFKRDVFLHKQQADGLQVGDAVKFELELNPQGNPQARNVTKMLPGQLGLIDRKDEVEDAWAAVEADQASTSTVTSEADPVEDAWAMVDAENQQQEFGEPTAVDQHQDDDPVEEDANAKFLGLNASLLRGAEEAIKQKKELERQLADSAVLADPKEYARKSTILSRFTTIADTLEELRQVAEEAADARQMASQYAPGDEMHELALEEARELRKKQSDVASRLQLEMLTPDERDDATSVLVEIRPGVGGDEACLWAEDLVDMYQKYCTAEDLRCKVISATKKDGGGLQEATLNVQGSGAWTKFKFESGVHRVQRVPSTERQGRVHTSTATVAIMPEIEDTTSIDEEKVIRETKFQYCRSGGKGGQNVNKVETAVHATHEPTGIHFFVTQERSQLQNRQIAVKLIVSKLKSLEAEEAAREEAEMRSSQIGSGSRSEKSRSYNYKENRVTDHRLNQNFPLSIVLEGNLQEPVRLMALQDEREKLQALERSFKKTA</sequence>
<dbReference type="InterPro" id="IPR011129">
    <property type="entry name" value="CSD"/>
</dbReference>
<dbReference type="SUPFAM" id="SSF75620">
    <property type="entry name" value="Release factor"/>
    <property type="match status" value="1"/>
</dbReference>
<dbReference type="SMART" id="SM00357">
    <property type="entry name" value="CSP"/>
    <property type="match status" value="1"/>
</dbReference>
<comment type="similarity">
    <text evidence="1">Belongs to the prokaryotic/mitochondrial release factor family.</text>
</comment>
<dbReference type="PANTHER" id="PTHR43804:SF8">
    <property type="entry name" value="PEPTIDE CHAIN RELEASE FACTOR APG3, CHLOROPLASTIC"/>
    <property type="match status" value="1"/>
</dbReference>
<dbReference type="PROSITE" id="PS51857">
    <property type="entry name" value="CSD_2"/>
    <property type="match status" value="1"/>
</dbReference>
<dbReference type="InterPro" id="IPR005139">
    <property type="entry name" value="PCRF"/>
</dbReference>
<protein>
    <submittedName>
        <fullName evidence="6">Peptide chain release factor 1 (RF-1)</fullName>
    </submittedName>
</protein>
<evidence type="ECO:0000313" key="7">
    <source>
        <dbReference type="Proteomes" id="UP001642464"/>
    </source>
</evidence>
<evidence type="ECO:0000259" key="5">
    <source>
        <dbReference type="PROSITE" id="PS51857"/>
    </source>
</evidence>
<dbReference type="Pfam" id="PF03462">
    <property type="entry name" value="PCRF"/>
    <property type="match status" value="1"/>
</dbReference>
<evidence type="ECO:0000256" key="4">
    <source>
        <dbReference type="SAM" id="MobiDB-lite"/>
    </source>
</evidence>
<dbReference type="PANTHER" id="PTHR43804">
    <property type="entry name" value="LD18447P"/>
    <property type="match status" value="1"/>
</dbReference>
<dbReference type="EMBL" id="CAXAMM010019957">
    <property type="protein sequence ID" value="CAK9046780.1"/>
    <property type="molecule type" value="Genomic_DNA"/>
</dbReference>
<dbReference type="InterPro" id="IPR050057">
    <property type="entry name" value="Prokaryotic/Mito_RF"/>
</dbReference>
<dbReference type="CDD" id="cd04458">
    <property type="entry name" value="CSP_CDS"/>
    <property type="match status" value="1"/>
</dbReference>
<dbReference type="Proteomes" id="UP001642464">
    <property type="component" value="Unassembled WGS sequence"/>
</dbReference>
<evidence type="ECO:0000256" key="1">
    <source>
        <dbReference type="ARBA" id="ARBA00010835"/>
    </source>
</evidence>
<feature type="domain" description="CSD" evidence="5">
    <location>
        <begin position="72"/>
        <end position="137"/>
    </location>
</feature>
<evidence type="ECO:0000313" key="6">
    <source>
        <dbReference type="EMBL" id="CAK9046780.1"/>
    </source>
</evidence>
<organism evidence="6 7">
    <name type="scientific">Durusdinium trenchii</name>
    <dbReference type="NCBI Taxonomy" id="1381693"/>
    <lineage>
        <taxon>Eukaryota</taxon>
        <taxon>Sar</taxon>
        <taxon>Alveolata</taxon>
        <taxon>Dinophyceae</taxon>
        <taxon>Suessiales</taxon>
        <taxon>Symbiodiniaceae</taxon>
        <taxon>Durusdinium</taxon>
    </lineage>
</organism>
<gene>
    <name evidence="6" type="ORF">SCF082_LOCUS26285</name>
</gene>
<accession>A0ABP0M5M5</accession>
<dbReference type="InterPro" id="IPR012340">
    <property type="entry name" value="NA-bd_OB-fold"/>
</dbReference>
<dbReference type="InterPro" id="IPR045853">
    <property type="entry name" value="Pep_chain_release_fac_I_sf"/>
</dbReference>
<feature type="compositionally biased region" description="Basic and acidic residues" evidence="4">
    <location>
        <begin position="527"/>
        <end position="540"/>
    </location>
</feature>
<feature type="region of interest" description="Disordered" evidence="4">
    <location>
        <begin position="513"/>
        <end position="540"/>
    </location>
</feature>
<evidence type="ECO:0000256" key="3">
    <source>
        <dbReference type="SAM" id="Coils"/>
    </source>
</evidence>
<dbReference type="InterPro" id="IPR000352">
    <property type="entry name" value="Pep_chain_release_fac_I"/>
</dbReference>
<dbReference type="Gene3D" id="2.40.50.140">
    <property type="entry name" value="Nucleic acid-binding proteins"/>
    <property type="match status" value="1"/>
</dbReference>
<dbReference type="SUPFAM" id="SSF50249">
    <property type="entry name" value="Nucleic acid-binding proteins"/>
    <property type="match status" value="1"/>
</dbReference>
<dbReference type="PROSITE" id="PS00745">
    <property type="entry name" value="RF_PROK_I"/>
    <property type="match status" value="1"/>
</dbReference>
<evidence type="ECO:0000256" key="2">
    <source>
        <dbReference type="ARBA" id="ARBA00022917"/>
    </source>
</evidence>
<keyword evidence="7" id="KW-1185">Reference proteome</keyword>
<name>A0ABP0M5M5_9DINO</name>
<dbReference type="InterPro" id="IPR002059">
    <property type="entry name" value="CSP_DNA-bd"/>
</dbReference>
<reference evidence="6 7" key="1">
    <citation type="submission" date="2024-02" db="EMBL/GenBank/DDBJ databases">
        <authorList>
            <person name="Chen Y."/>
            <person name="Shah S."/>
            <person name="Dougan E. K."/>
            <person name="Thang M."/>
            <person name="Chan C."/>
        </authorList>
    </citation>
    <scope>NUCLEOTIDE SEQUENCE [LARGE SCALE GENOMIC DNA]</scope>
</reference>
<dbReference type="Gene3D" id="6.10.140.1950">
    <property type="match status" value="1"/>
</dbReference>
<dbReference type="Pfam" id="PF00313">
    <property type="entry name" value="CSD"/>
    <property type="match status" value="1"/>
</dbReference>
<proteinExistence type="inferred from homology"/>
<dbReference type="SMART" id="SM00937">
    <property type="entry name" value="PCRF"/>
    <property type="match status" value="1"/>
</dbReference>
<dbReference type="Gene3D" id="3.30.160.20">
    <property type="match status" value="1"/>
</dbReference>
<comment type="caution">
    <text evidence="6">The sequence shown here is derived from an EMBL/GenBank/DDBJ whole genome shotgun (WGS) entry which is preliminary data.</text>
</comment>